<dbReference type="InterPro" id="IPR030802">
    <property type="entry name" value="Permease_MalE"/>
</dbReference>
<feature type="transmembrane region" description="Helical" evidence="2">
    <location>
        <begin position="256"/>
        <end position="286"/>
    </location>
</feature>
<keyword evidence="5" id="KW-1185">Reference proteome</keyword>
<comment type="similarity">
    <text evidence="2">Belongs to the MlaE permease family.</text>
</comment>
<feature type="transmembrane region" description="Helical" evidence="2">
    <location>
        <begin position="306"/>
        <end position="326"/>
    </location>
</feature>
<keyword evidence="2" id="KW-0997">Cell inner membrane</keyword>
<comment type="function">
    <text evidence="1">Could be part of an ABC transporter complex.</text>
</comment>
<keyword evidence="2" id="KW-0472">Membrane</keyword>
<keyword evidence="2" id="KW-0812">Transmembrane</keyword>
<feature type="transmembrane region" description="Helical" evidence="2">
    <location>
        <begin position="189"/>
        <end position="216"/>
    </location>
</feature>
<feature type="domain" description="MlaB-like STAS" evidence="3">
    <location>
        <begin position="15"/>
        <end position="86"/>
    </location>
</feature>
<organism evidence="4 5">
    <name type="scientific">Dongia sedimenti</name>
    <dbReference type="NCBI Taxonomy" id="3064282"/>
    <lineage>
        <taxon>Bacteria</taxon>
        <taxon>Pseudomonadati</taxon>
        <taxon>Pseudomonadota</taxon>
        <taxon>Alphaproteobacteria</taxon>
        <taxon>Rhodospirillales</taxon>
        <taxon>Dongiaceae</taxon>
        <taxon>Dongia</taxon>
    </lineage>
</organism>
<reference evidence="5" key="1">
    <citation type="submission" date="2023-08" db="EMBL/GenBank/DDBJ databases">
        <title>Rhodospirillaceae gen. nov., a novel taxon isolated from the Yangtze River Yuezi River estuary sludge.</title>
        <authorList>
            <person name="Ruan L."/>
        </authorList>
    </citation>
    <scope>NUCLEOTIDE SEQUENCE [LARGE SCALE GENOMIC DNA]</scope>
    <source>
        <strain evidence="5">R-7</strain>
    </source>
</reference>
<dbReference type="Pfam" id="PF02405">
    <property type="entry name" value="MlaE"/>
    <property type="match status" value="1"/>
</dbReference>
<gene>
    <name evidence="4" type="ORF">Q8A70_01915</name>
</gene>
<dbReference type="RefSeq" id="WP_379953784.1">
    <property type="nucleotide sequence ID" value="NZ_JAUYVI010000001.1"/>
</dbReference>
<accession>A0ABU0YFA8</accession>
<keyword evidence="2" id="KW-1133">Transmembrane helix</keyword>
<evidence type="ECO:0000313" key="5">
    <source>
        <dbReference type="Proteomes" id="UP001230156"/>
    </source>
</evidence>
<keyword evidence="2" id="KW-1003">Cell membrane</keyword>
<protein>
    <submittedName>
        <fullName evidence="4">MlaE family lipid ABC transporter permease subunit</fullName>
    </submittedName>
</protein>
<evidence type="ECO:0000313" key="4">
    <source>
        <dbReference type="EMBL" id="MDQ7246399.1"/>
    </source>
</evidence>
<dbReference type="InterPro" id="IPR058548">
    <property type="entry name" value="MlaB-like_STAS"/>
</dbReference>
<name>A0ABU0YFA8_9PROT</name>
<dbReference type="Pfam" id="PF13466">
    <property type="entry name" value="STAS_2"/>
    <property type="match status" value="1"/>
</dbReference>
<dbReference type="EMBL" id="JAUYVI010000001">
    <property type="protein sequence ID" value="MDQ7246399.1"/>
    <property type="molecule type" value="Genomic_DNA"/>
</dbReference>
<dbReference type="SUPFAM" id="SSF52091">
    <property type="entry name" value="SpoIIaa-like"/>
    <property type="match status" value="1"/>
</dbReference>
<evidence type="ECO:0000256" key="2">
    <source>
        <dbReference type="RuleBase" id="RU362044"/>
    </source>
</evidence>
<dbReference type="InterPro" id="IPR003453">
    <property type="entry name" value="ABC_MlaE_roteobac"/>
</dbReference>
<sequence>MKAEPGRDGQAWQFGGAWTLSHANALDQAAAALKPGSGAVTLDLSPLEMLDTAGAWLIMRTAERAGAGGAKVMWIEPPAALLPLFKRVLEAGPEPVEEPARRVLFLDWLADVGAATEVVLKEALDLIAFFGSLVETFGRIIAKPKRLRWVSVVSHIERTGLNALPIVGMISFLVGVVLAFQGADQLRRFGAQVFTINMVGISVLREMGILLTAIVVAGRSGSAFTAEIGAMQVNEEVDALRVTGLDPMEVLVAPRVLALMIALPLLTFFADIMGLLGGGLMSLVLLDISFGQYWRILNTAVSLNTFLVGIVKAPVFAMLIALVGCFEGLRVSGSAESVGRLTTRSVVEGIFLVIIFDAFFSVLFSYLGF</sequence>
<dbReference type="NCBIfam" id="TIGR00056">
    <property type="entry name" value="MlaE family lipid ABC transporter permease subunit"/>
    <property type="match status" value="1"/>
</dbReference>
<evidence type="ECO:0000259" key="3">
    <source>
        <dbReference type="Pfam" id="PF13466"/>
    </source>
</evidence>
<feature type="transmembrane region" description="Helical" evidence="2">
    <location>
        <begin position="346"/>
        <end position="367"/>
    </location>
</feature>
<feature type="transmembrane region" description="Helical" evidence="2">
    <location>
        <begin position="163"/>
        <end position="183"/>
    </location>
</feature>
<dbReference type="Gene3D" id="3.30.750.24">
    <property type="entry name" value="STAS domain"/>
    <property type="match status" value="1"/>
</dbReference>
<proteinExistence type="inferred from homology"/>
<evidence type="ECO:0000256" key="1">
    <source>
        <dbReference type="ARBA" id="ARBA00003787"/>
    </source>
</evidence>
<comment type="subcellular location">
    <subcellularLocation>
        <location evidence="2">Cell inner membrane</location>
        <topology evidence="2">Multi-pass membrane protein</topology>
    </subcellularLocation>
</comment>
<dbReference type="PANTHER" id="PTHR30188">
    <property type="entry name" value="ABC TRANSPORTER PERMEASE PROTEIN-RELATED"/>
    <property type="match status" value="1"/>
</dbReference>
<dbReference type="Proteomes" id="UP001230156">
    <property type="component" value="Unassembled WGS sequence"/>
</dbReference>
<comment type="caution">
    <text evidence="4">The sequence shown here is derived from an EMBL/GenBank/DDBJ whole genome shotgun (WGS) entry which is preliminary data.</text>
</comment>
<dbReference type="PANTHER" id="PTHR30188:SF3">
    <property type="entry name" value="ABC TRANSPORTER PERMEASE"/>
    <property type="match status" value="1"/>
</dbReference>
<dbReference type="InterPro" id="IPR036513">
    <property type="entry name" value="STAS_dom_sf"/>
</dbReference>